<keyword evidence="3" id="KW-1185">Reference proteome</keyword>
<gene>
    <name evidence="2" type="ORF">DF286_12075</name>
</gene>
<feature type="chain" id="PRO_5015613681" evidence="1">
    <location>
        <begin position="23"/>
        <end position="247"/>
    </location>
</feature>
<dbReference type="EMBL" id="QFFF01000001">
    <property type="protein sequence ID" value="PWG03528.1"/>
    <property type="molecule type" value="Genomic_DNA"/>
</dbReference>
<keyword evidence="1" id="KW-0732">Signal</keyword>
<sequence>MMKNQIALLAAASVVLSGCATTYSMTPITSASQTVRYDRGSPTTDFEKEFGAIQVTPVQVADDGKLVFAVAAFNKAETPSNFGVENISLETAEGEAIRVFTHDELVRQAKNKAMWASIATAMAGGLAAYAANQNAYRTTNANLYTPSGGVYHYTARTYDPAAAVVGTAAATAAAGAGIYAIQRTLDNTIANLGDRVLQTTTIDPGEAFGGQVVANELEGANYPRDVILTITWNGEEFPFRFRIDKVK</sequence>
<evidence type="ECO:0000256" key="1">
    <source>
        <dbReference type="SAM" id="SignalP"/>
    </source>
</evidence>
<evidence type="ECO:0000313" key="3">
    <source>
        <dbReference type="Proteomes" id="UP000245916"/>
    </source>
</evidence>
<feature type="signal peptide" evidence="1">
    <location>
        <begin position="1"/>
        <end position="22"/>
    </location>
</feature>
<proteinExistence type="predicted"/>
<comment type="caution">
    <text evidence="2">The sequence shown here is derived from an EMBL/GenBank/DDBJ whole genome shotgun (WGS) entry which is preliminary data.</text>
</comment>
<dbReference type="Proteomes" id="UP000245916">
    <property type="component" value="Unassembled WGS sequence"/>
</dbReference>
<dbReference type="PROSITE" id="PS51257">
    <property type="entry name" value="PROKAR_LIPOPROTEIN"/>
    <property type="match status" value="1"/>
</dbReference>
<evidence type="ECO:0000313" key="2">
    <source>
        <dbReference type="EMBL" id="PWG03528.1"/>
    </source>
</evidence>
<protein>
    <submittedName>
        <fullName evidence="2">Uncharacterized protein</fullName>
    </submittedName>
</protein>
<name>A0A2U2J5B1_9SPHN</name>
<reference evidence="2 3" key="1">
    <citation type="submission" date="2018-05" db="EMBL/GenBank/DDBJ databases">
        <title>Genome of Sphingosinicella humi QZX222.</title>
        <authorList>
            <person name="Qiao Z."/>
            <person name="Wang G."/>
        </authorList>
    </citation>
    <scope>NUCLEOTIDE SEQUENCE [LARGE SCALE GENOMIC DNA]</scope>
    <source>
        <strain evidence="2 3">QZX222</strain>
    </source>
</reference>
<accession>A0A2U2J5B1</accession>
<dbReference type="OrthoDB" id="7200194at2"/>
<organism evidence="2 3">
    <name type="scientific">Allosphingosinicella humi</name>
    <dbReference type="NCBI Taxonomy" id="2068657"/>
    <lineage>
        <taxon>Bacteria</taxon>
        <taxon>Pseudomonadati</taxon>
        <taxon>Pseudomonadota</taxon>
        <taxon>Alphaproteobacteria</taxon>
        <taxon>Sphingomonadales</taxon>
        <taxon>Sphingomonadaceae</taxon>
        <taxon>Allosphingosinicella</taxon>
    </lineage>
</organism>
<dbReference type="AlphaFoldDB" id="A0A2U2J5B1"/>